<reference evidence="2" key="1">
    <citation type="submission" date="2020-11" db="EMBL/GenBank/DDBJ databases">
        <authorList>
            <person name="Tran Van P."/>
        </authorList>
    </citation>
    <scope>NUCLEOTIDE SEQUENCE</scope>
</reference>
<dbReference type="PANTHER" id="PTHR43861">
    <property type="entry name" value="TRANS-ACONITATE 2-METHYLTRANSFERASE-RELATED"/>
    <property type="match status" value="1"/>
</dbReference>
<dbReference type="InterPro" id="IPR013217">
    <property type="entry name" value="Methyltransf_12"/>
</dbReference>
<sequence>MFREYDVIVDMGCGSGYLTQLLAHKVKYRQIIAIDSDPTLVVEAQRRYTTDTIRYLHQDLDKPWDEWRPELRALESTANLIVSNIVFQAIEDKTRLMDVLVHLLASGGRVVARFGQTPDLNAKLTEHQRRKYRLFLRRIQRMNTTITGRQPPTRRVWESNSLPFLTISVRLHDSI</sequence>
<dbReference type="AlphaFoldDB" id="A0A7R9KHH5"/>
<dbReference type="EMBL" id="OC855582">
    <property type="protein sequence ID" value="CAD7622278.1"/>
    <property type="molecule type" value="Genomic_DNA"/>
</dbReference>
<dbReference type="Proteomes" id="UP000759131">
    <property type="component" value="Unassembled WGS sequence"/>
</dbReference>
<name>A0A7R9KHH5_9ACAR</name>
<feature type="domain" description="Methyltransferase type 12" evidence="1">
    <location>
        <begin position="9"/>
        <end position="110"/>
    </location>
</feature>
<dbReference type="InterPro" id="IPR029063">
    <property type="entry name" value="SAM-dependent_MTases_sf"/>
</dbReference>
<evidence type="ECO:0000313" key="2">
    <source>
        <dbReference type="EMBL" id="CAD7622278.1"/>
    </source>
</evidence>
<organism evidence="2">
    <name type="scientific">Medioppia subpectinata</name>
    <dbReference type="NCBI Taxonomy" id="1979941"/>
    <lineage>
        <taxon>Eukaryota</taxon>
        <taxon>Metazoa</taxon>
        <taxon>Ecdysozoa</taxon>
        <taxon>Arthropoda</taxon>
        <taxon>Chelicerata</taxon>
        <taxon>Arachnida</taxon>
        <taxon>Acari</taxon>
        <taxon>Acariformes</taxon>
        <taxon>Sarcoptiformes</taxon>
        <taxon>Oribatida</taxon>
        <taxon>Brachypylina</taxon>
        <taxon>Oppioidea</taxon>
        <taxon>Oppiidae</taxon>
        <taxon>Medioppia</taxon>
    </lineage>
</organism>
<accession>A0A7R9KHH5</accession>
<protein>
    <recommendedName>
        <fullName evidence="1">Methyltransferase type 12 domain-containing protein</fullName>
    </recommendedName>
</protein>
<dbReference type="SUPFAM" id="SSF53335">
    <property type="entry name" value="S-adenosyl-L-methionine-dependent methyltransferases"/>
    <property type="match status" value="1"/>
</dbReference>
<proteinExistence type="predicted"/>
<dbReference type="EMBL" id="CAJPIZ010001007">
    <property type="protein sequence ID" value="CAG2102708.1"/>
    <property type="molecule type" value="Genomic_DNA"/>
</dbReference>
<dbReference type="OrthoDB" id="8300214at2759"/>
<dbReference type="Pfam" id="PF08242">
    <property type="entry name" value="Methyltransf_12"/>
    <property type="match status" value="1"/>
</dbReference>
<evidence type="ECO:0000313" key="3">
    <source>
        <dbReference type="Proteomes" id="UP000759131"/>
    </source>
</evidence>
<dbReference type="PANTHER" id="PTHR43861:SF1">
    <property type="entry name" value="TRANS-ACONITATE 2-METHYLTRANSFERASE"/>
    <property type="match status" value="1"/>
</dbReference>
<keyword evidence="3" id="KW-1185">Reference proteome</keyword>
<dbReference type="CDD" id="cd02440">
    <property type="entry name" value="AdoMet_MTases"/>
    <property type="match status" value="1"/>
</dbReference>
<evidence type="ECO:0000259" key="1">
    <source>
        <dbReference type="Pfam" id="PF08242"/>
    </source>
</evidence>
<dbReference type="Gene3D" id="3.40.50.150">
    <property type="entry name" value="Vaccinia Virus protein VP39"/>
    <property type="match status" value="1"/>
</dbReference>
<gene>
    <name evidence="2" type="ORF">OSB1V03_LOCUS2743</name>
</gene>